<feature type="binding site" evidence="3">
    <location>
        <position position="292"/>
    </location>
    <ligand>
        <name>a divalent metal cation</name>
        <dbReference type="ChEBI" id="CHEBI:60240"/>
    </ligand>
</feature>
<dbReference type="Pfam" id="PF08450">
    <property type="entry name" value="SGL"/>
    <property type="match status" value="1"/>
</dbReference>
<dbReference type="AlphaFoldDB" id="A0A517ZVY8"/>
<feature type="domain" description="SMP-30/Gluconolactonase/LRE-like region" evidence="4">
    <location>
        <begin position="87"/>
        <end position="353"/>
    </location>
</feature>
<dbReference type="InterPro" id="IPR006311">
    <property type="entry name" value="TAT_signal"/>
</dbReference>
<dbReference type="RefSeq" id="WP_145379146.1">
    <property type="nucleotide sequence ID" value="NZ_CP036276.1"/>
</dbReference>
<dbReference type="InterPro" id="IPR005511">
    <property type="entry name" value="SMP-30"/>
</dbReference>
<dbReference type="EC" id="3.1.1.17" evidence="5"/>
<keyword evidence="6" id="KW-1185">Reference proteome</keyword>
<keyword evidence="1 5" id="KW-0378">Hydrolase</keyword>
<feature type="active site" description="Proton donor/acceptor" evidence="2">
    <location>
        <position position="292"/>
    </location>
</feature>
<comment type="cofactor">
    <cofactor evidence="3">
        <name>Zn(2+)</name>
        <dbReference type="ChEBI" id="CHEBI:29105"/>
    </cofactor>
    <text evidence="3">Binds 1 divalent metal cation per subunit.</text>
</comment>
<sequence>MTEIANGNAEENVPASAPAVRLGRRSFLATAAATAAATANLAFGRDYGPDAPPVRYPDPDVVVLDPRFAKYKLGNAPIQRLYRGTLWAEGPAWNGVGKYLLWSDIPNNVQHRWLEEDGHVSTFRNPVGNSNGNTFDYQGRQISCQHGHRRVVRYEYDGSMTVLADKWEGKPLNAPNDAVVHPHDGAIWFTDPGYGSLLNYEGVKGPLHIKEAVYRIDAKTGKMDKVADEIYKPNGLCFSPDYKKLYVADTGASHYPDAPKDIKVWDVVDGKTLANRQVFASMELDGKAGFADGIRADEDGNIWASAGWVGEGYDGVHIFAPDGDRIGQILLPEICSNVCFGGTKRNRLFMTASQSLYAVYVETKGAHIS</sequence>
<dbReference type="InterPro" id="IPR013658">
    <property type="entry name" value="SGL"/>
</dbReference>
<dbReference type="GO" id="GO:0004341">
    <property type="term" value="F:gluconolactonase activity"/>
    <property type="evidence" value="ECO:0007669"/>
    <property type="project" value="UniProtKB-EC"/>
</dbReference>
<evidence type="ECO:0000256" key="3">
    <source>
        <dbReference type="PIRSR" id="PIRSR605511-2"/>
    </source>
</evidence>
<dbReference type="KEGG" id="sdyn:Mal52_51760"/>
<evidence type="ECO:0000256" key="2">
    <source>
        <dbReference type="PIRSR" id="PIRSR605511-1"/>
    </source>
</evidence>
<dbReference type="PRINTS" id="PR01790">
    <property type="entry name" value="SMP30FAMILY"/>
</dbReference>
<evidence type="ECO:0000256" key="1">
    <source>
        <dbReference type="ARBA" id="ARBA00022801"/>
    </source>
</evidence>
<dbReference type="PROSITE" id="PS51318">
    <property type="entry name" value="TAT"/>
    <property type="match status" value="1"/>
</dbReference>
<name>A0A517ZVY8_9PLAN</name>
<dbReference type="SUPFAM" id="SSF63829">
    <property type="entry name" value="Calcium-dependent phosphotriesterase"/>
    <property type="match status" value="1"/>
</dbReference>
<dbReference type="Gene3D" id="2.120.10.30">
    <property type="entry name" value="TolB, C-terminal domain"/>
    <property type="match status" value="1"/>
</dbReference>
<evidence type="ECO:0000313" key="5">
    <source>
        <dbReference type="EMBL" id="QDU46654.1"/>
    </source>
</evidence>
<proteinExistence type="predicted"/>
<gene>
    <name evidence="5" type="primary">gnl_6</name>
    <name evidence="5" type="ORF">Mal52_51760</name>
</gene>
<keyword evidence="3" id="KW-0479">Metal-binding</keyword>
<reference evidence="5 6" key="1">
    <citation type="submission" date="2019-02" db="EMBL/GenBank/DDBJ databases">
        <title>Deep-cultivation of Planctomycetes and their phenomic and genomic characterization uncovers novel biology.</title>
        <authorList>
            <person name="Wiegand S."/>
            <person name="Jogler M."/>
            <person name="Boedeker C."/>
            <person name="Pinto D."/>
            <person name="Vollmers J."/>
            <person name="Rivas-Marin E."/>
            <person name="Kohn T."/>
            <person name="Peeters S.H."/>
            <person name="Heuer A."/>
            <person name="Rast P."/>
            <person name="Oberbeckmann S."/>
            <person name="Bunk B."/>
            <person name="Jeske O."/>
            <person name="Meyerdierks A."/>
            <person name="Storesund J.E."/>
            <person name="Kallscheuer N."/>
            <person name="Luecker S."/>
            <person name="Lage O.M."/>
            <person name="Pohl T."/>
            <person name="Merkel B.J."/>
            <person name="Hornburger P."/>
            <person name="Mueller R.-W."/>
            <person name="Bruemmer F."/>
            <person name="Labrenz M."/>
            <person name="Spormann A.M."/>
            <person name="Op den Camp H."/>
            <person name="Overmann J."/>
            <person name="Amann R."/>
            <person name="Jetten M.S.M."/>
            <person name="Mascher T."/>
            <person name="Medema M.H."/>
            <person name="Devos D.P."/>
            <person name="Kaster A.-K."/>
            <person name="Ovreas L."/>
            <person name="Rohde M."/>
            <person name="Galperin M.Y."/>
            <person name="Jogler C."/>
        </authorList>
    </citation>
    <scope>NUCLEOTIDE SEQUENCE [LARGE SCALE GENOMIC DNA]</scope>
    <source>
        <strain evidence="5 6">Mal52</strain>
    </source>
</reference>
<feature type="binding site" evidence="3">
    <location>
        <position position="89"/>
    </location>
    <ligand>
        <name>a divalent metal cation</name>
        <dbReference type="ChEBI" id="CHEBI:60240"/>
    </ligand>
</feature>
<dbReference type="PANTHER" id="PTHR47572">
    <property type="entry name" value="LIPOPROTEIN-RELATED"/>
    <property type="match status" value="1"/>
</dbReference>
<evidence type="ECO:0000313" key="6">
    <source>
        <dbReference type="Proteomes" id="UP000319383"/>
    </source>
</evidence>
<dbReference type="InterPro" id="IPR051262">
    <property type="entry name" value="SMP-30/CGR1_Lactonase"/>
</dbReference>
<dbReference type="EMBL" id="CP036276">
    <property type="protein sequence ID" value="QDU46654.1"/>
    <property type="molecule type" value="Genomic_DNA"/>
</dbReference>
<dbReference type="GO" id="GO:0046872">
    <property type="term" value="F:metal ion binding"/>
    <property type="evidence" value="ECO:0007669"/>
    <property type="project" value="UniProtKB-KW"/>
</dbReference>
<evidence type="ECO:0000259" key="4">
    <source>
        <dbReference type="Pfam" id="PF08450"/>
    </source>
</evidence>
<accession>A0A517ZVY8</accession>
<keyword evidence="3" id="KW-0862">Zinc</keyword>
<protein>
    <submittedName>
        <fullName evidence="5">Gluconolactonase</fullName>
        <ecNumber evidence="5">3.1.1.17</ecNumber>
    </submittedName>
</protein>
<feature type="binding site" evidence="3">
    <location>
        <position position="234"/>
    </location>
    <ligand>
        <name>a divalent metal cation</name>
        <dbReference type="ChEBI" id="CHEBI:60240"/>
    </ligand>
</feature>
<dbReference type="InterPro" id="IPR011042">
    <property type="entry name" value="6-blade_b-propeller_TolB-like"/>
</dbReference>
<organism evidence="5 6">
    <name type="scientific">Symmachiella dynata</name>
    <dbReference type="NCBI Taxonomy" id="2527995"/>
    <lineage>
        <taxon>Bacteria</taxon>
        <taxon>Pseudomonadati</taxon>
        <taxon>Planctomycetota</taxon>
        <taxon>Planctomycetia</taxon>
        <taxon>Planctomycetales</taxon>
        <taxon>Planctomycetaceae</taxon>
        <taxon>Symmachiella</taxon>
    </lineage>
</organism>
<dbReference type="Proteomes" id="UP000319383">
    <property type="component" value="Chromosome"/>
</dbReference>
<feature type="binding site" evidence="3">
    <location>
        <position position="176"/>
    </location>
    <ligand>
        <name>substrate</name>
    </ligand>
</feature>
<dbReference type="PANTHER" id="PTHR47572:SF4">
    <property type="entry name" value="LACTONASE DRP35"/>
    <property type="match status" value="1"/>
</dbReference>